<accession>A0ABV7LH68</accession>
<dbReference type="HAMAP" id="MF_00022">
    <property type="entry name" value="Glu_tRNA_synth_type1"/>
    <property type="match status" value="1"/>
</dbReference>
<organism evidence="11 12">
    <name type="scientific">Camelimonas abortus</name>
    <dbReference type="NCBI Taxonomy" id="1017184"/>
    <lineage>
        <taxon>Bacteria</taxon>
        <taxon>Pseudomonadati</taxon>
        <taxon>Pseudomonadota</taxon>
        <taxon>Alphaproteobacteria</taxon>
        <taxon>Hyphomicrobiales</taxon>
        <taxon>Chelatococcaceae</taxon>
        <taxon>Camelimonas</taxon>
    </lineage>
</organism>
<dbReference type="GO" id="GO:0004818">
    <property type="term" value="F:glutamate-tRNA ligase activity"/>
    <property type="evidence" value="ECO:0007669"/>
    <property type="project" value="UniProtKB-EC"/>
</dbReference>
<comment type="caution">
    <text evidence="8">Lacks conserved residue(s) required for the propagation of feature annotation.</text>
</comment>
<dbReference type="CDD" id="cd00808">
    <property type="entry name" value="GluRS_core"/>
    <property type="match status" value="1"/>
</dbReference>
<evidence type="ECO:0000256" key="2">
    <source>
        <dbReference type="ARBA" id="ARBA00022490"/>
    </source>
</evidence>
<dbReference type="Gene3D" id="1.10.10.350">
    <property type="match status" value="1"/>
</dbReference>
<keyword evidence="2 8" id="KW-0963">Cytoplasm</keyword>
<evidence type="ECO:0000259" key="10">
    <source>
        <dbReference type="Pfam" id="PF19269"/>
    </source>
</evidence>
<dbReference type="PANTHER" id="PTHR43311">
    <property type="entry name" value="GLUTAMATE--TRNA LIGASE"/>
    <property type="match status" value="1"/>
</dbReference>
<evidence type="ECO:0000256" key="8">
    <source>
        <dbReference type="HAMAP-Rule" id="MF_00022"/>
    </source>
</evidence>
<evidence type="ECO:0000256" key="5">
    <source>
        <dbReference type="ARBA" id="ARBA00022840"/>
    </source>
</evidence>
<dbReference type="InterPro" id="IPR008925">
    <property type="entry name" value="aa_tRNA-synth_I_cd-bd_sf"/>
</dbReference>
<dbReference type="InterPro" id="IPR020058">
    <property type="entry name" value="Glu/Gln-tRNA-synth_Ib_cat-dom"/>
</dbReference>
<dbReference type="Proteomes" id="UP001595536">
    <property type="component" value="Unassembled WGS sequence"/>
</dbReference>
<dbReference type="EC" id="6.1.1.17" evidence="8"/>
<dbReference type="InterPro" id="IPR045462">
    <property type="entry name" value="aa-tRNA-synth_I_cd-bd"/>
</dbReference>
<keyword evidence="7 8" id="KW-0030">Aminoacyl-tRNA synthetase</keyword>
<keyword evidence="6 8" id="KW-0648">Protein biosynthesis</keyword>
<dbReference type="NCBIfam" id="TIGR00464">
    <property type="entry name" value="gltX_bact"/>
    <property type="match status" value="1"/>
</dbReference>
<dbReference type="InterPro" id="IPR004527">
    <property type="entry name" value="Glu-tRNA-ligase_bac/mito"/>
</dbReference>
<dbReference type="InterPro" id="IPR020751">
    <property type="entry name" value="aa-tRNA-synth_I_codon-bd_sub2"/>
</dbReference>
<feature type="short sequence motif" description="'HIGH' region" evidence="8">
    <location>
        <begin position="11"/>
        <end position="21"/>
    </location>
</feature>
<dbReference type="PANTHER" id="PTHR43311:SF2">
    <property type="entry name" value="GLUTAMATE--TRNA LIGASE, MITOCHONDRIAL-RELATED"/>
    <property type="match status" value="1"/>
</dbReference>
<feature type="binding site" evidence="8">
    <location>
        <position position="243"/>
    </location>
    <ligand>
        <name>ATP</name>
        <dbReference type="ChEBI" id="CHEBI:30616"/>
    </ligand>
</feature>
<evidence type="ECO:0000256" key="7">
    <source>
        <dbReference type="ARBA" id="ARBA00023146"/>
    </source>
</evidence>
<dbReference type="InterPro" id="IPR049940">
    <property type="entry name" value="GluQ/Sye"/>
</dbReference>
<dbReference type="InterPro" id="IPR033910">
    <property type="entry name" value="GluRS_core"/>
</dbReference>
<dbReference type="EMBL" id="JBHRUV010000072">
    <property type="protein sequence ID" value="MFC3267035.1"/>
    <property type="molecule type" value="Genomic_DNA"/>
</dbReference>
<proteinExistence type="inferred from homology"/>
<evidence type="ECO:0000256" key="1">
    <source>
        <dbReference type="ARBA" id="ARBA00007894"/>
    </source>
</evidence>
<feature type="domain" description="Aminoacyl-tRNA synthetase class I anticodon-binding" evidence="10">
    <location>
        <begin position="330"/>
        <end position="470"/>
    </location>
</feature>
<dbReference type="RefSeq" id="WP_376830456.1">
    <property type="nucleotide sequence ID" value="NZ_JBHLWR010000006.1"/>
</dbReference>
<keyword evidence="5 8" id="KW-0067">ATP-binding</keyword>
<gene>
    <name evidence="8 11" type="primary">gltX</name>
    <name evidence="11" type="ORF">ACFOEX_11835</name>
</gene>
<dbReference type="PRINTS" id="PR00987">
    <property type="entry name" value="TRNASYNTHGLU"/>
</dbReference>
<evidence type="ECO:0000256" key="6">
    <source>
        <dbReference type="ARBA" id="ARBA00022917"/>
    </source>
</evidence>
<evidence type="ECO:0000313" key="11">
    <source>
        <dbReference type="EMBL" id="MFC3267035.1"/>
    </source>
</evidence>
<dbReference type="InterPro" id="IPR014729">
    <property type="entry name" value="Rossmann-like_a/b/a_fold"/>
</dbReference>
<evidence type="ECO:0000259" key="9">
    <source>
        <dbReference type="Pfam" id="PF00749"/>
    </source>
</evidence>
<dbReference type="InterPro" id="IPR000924">
    <property type="entry name" value="Glu/Gln-tRNA-synth"/>
</dbReference>
<dbReference type="PROSITE" id="PS00178">
    <property type="entry name" value="AA_TRNA_LIGASE_I"/>
    <property type="match status" value="1"/>
</dbReference>
<comment type="caution">
    <text evidence="11">The sequence shown here is derived from an EMBL/GenBank/DDBJ whole genome shotgun (WGS) entry which is preliminary data.</text>
</comment>
<keyword evidence="12" id="KW-1185">Reference proteome</keyword>
<dbReference type="SUPFAM" id="SSF48163">
    <property type="entry name" value="An anticodon-binding domain of class I aminoacyl-tRNA synthetases"/>
    <property type="match status" value="1"/>
</dbReference>
<evidence type="ECO:0000256" key="3">
    <source>
        <dbReference type="ARBA" id="ARBA00022598"/>
    </source>
</evidence>
<evidence type="ECO:0000256" key="4">
    <source>
        <dbReference type="ARBA" id="ARBA00022741"/>
    </source>
</evidence>
<dbReference type="SUPFAM" id="SSF52374">
    <property type="entry name" value="Nucleotidylyl transferase"/>
    <property type="match status" value="1"/>
</dbReference>
<dbReference type="Pfam" id="PF19269">
    <property type="entry name" value="Anticodon_2"/>
    <property type="match status" value="1"/>
</dbReference>
<evidence type="ECO:0000313" key="12">
    <source>
        <dbReference type="Proteomes" id="UP001595536"/>
    </source>
</evidence>
<feature type="domain" description="Glutamyl/glutaminyl-tRNA synthetase class Ib catalytic" evidence="9">
    <location>
        <begin position="5"/>
        <end position="307"/>
    </location>
</feature>
<reference evidence="12" key="1">
    <citation type="journal article" date="2019" name="Int. J. Syst. Evol. Microbiol.">
        <title>The Global Catalogue of Microorganisms (GCM) 10K type strain sequencing project: providing services to taxonomists for standard genome sequencing and annotation.</title>
        <authorList>
            <consortium name="The Broad Institute Genomics Platform"/>
            <consortium name="The Broad Institute Genome Sequencing Center for Infectious Disease"/>
            <person name="Wu L."/>
            <person name="Ma J."/>
        </authorList>
    </citation>
    <scope>NUCLEOTIDE SEQUENCE [LARGE SCALE GENOMIC DNA]</scope>
    <source>
        <strain evidence="12">CCM 7941</strain>
    </source>
</reference>
<comment type="similarity">
    <text evidence="1 8">Belongs to the class-I aminoacyl-tRNA synthetase family. Glutamate--tRNA ligase type 1 subfamily.</text>
</comment>
<comment type="subunit">
    <text evidence="8">Monomer.</text>
</comment>
<dbReference type="Pfam" id="PF00749">
    <property type="entry name" value="tRNA-synt_1c"/>
    <property type="match status" value="1"/>
</dbReference>
<dbReference type="Gene3D" id="3.40.50.620">
    <property type="entry name" value="HUPs"/>
    <property type="match status" value="1"/>
</dbReference>
<comment type="subcellular location">
    <subcellularLocation>
        <location evidence="8">Cytoplasm</location>
    </subcellularLocation>
</comment>
<keyword evidence="4 8" id="KW-0547">Nucleotide-binding</keyword>
<comment type="catalytic activity">
    <reaction evidence="8">
        <text>tRNA(Glu) + L-glutamate + ATP = L-glutamyl-tRNA(Glu) + AMP + diphosphate</text>
        <dbReference type="Rhea" id="RHEA:23540"/>
        <dbReference type="Rhea" id="RHEA-COMP:9663"/>
        <dbReference type="Rhea" id="RHEA-COMP:9680"/>
        <dbReference type="ChEBI" id="CHEBI:29985"/>
        <dbReference type="ChEBI" id="CHEBI:30616"/>
        <dbReference type="ChEBI" id="CHEBI:33019"/>
        <dbReference type="ChEBI" id="CHEBI:78442"/>
        <dbReference type="ChEBI" id="CHEBI:78520"/>
        <dbReference type="ChEBI" id="CHEBI:456215"/>
        <dbReference type="EC" id="6.1.1.17"/>
    </reaction>
</comment>
<protein>
    <recommendedName>
        <fullName evidence="8">Glutamate--tRNA ligase</fullName>
        <ecNumber evidence="8">6.1.1.17</ecNumber>
    </recommendedName>
    <alternativeName>
        <fullName evidence="8">Glutamyl-tRNA synthetase</fullName>
        <shortName evidence="8">GluRS</shortName>
    </alternativeName>
</protein>
<dbReference type="InterPro" id="IPR001412">
    <property type="entry name" value="aa-tRNA-synth_I_CS"/>
</dbReference>
<keyword evidence="3 8" id="KW-0436">Ligase</keyword>
<name>A0ABV7LH68_9HYPH</name>
<feature type="short sequence motif" description="'KMSKS' region" evidence="8">
    <location>
        <begin position="240"/>
        <end position="244"/>
    </location>
</feature>
<comment type="function">
    <text evidence="8">Catalyzes the attachment of glutamate to tRNA(Glu) in a two-step reaction: glutamate is first activated by ATP to form Glu-AMP and then transferred to the acceptor end of tRNA(Glu).</text>
</comment>
<sequence length="473" mass="52285">MTDQIITRFAPSPTGYLHIGGARTALFNWLFARRHGGKMLLRIEDTDRERSTDAAIAAIIDGLQWLGLNWDGDIVYQHARAARHREVVDELLARGAAYYCYATPEELAEMREQARREGRPMRYDGRWRDRDPSAAPPGVRPVVRLRAPQDGETVIDDQVQGRVTWKNRDLDDLVLLRSDGTPTYMLAVVVDDHDMGVTHIIRGDDHLTNAARQKQIYDALGWKTPVMAHIPLIHGPDGAKLSKRHGALGVEAYRSMGYLPEALRNYLVRLGWSHGDQEVFTTREMIDAFGLEAIGRSAARFDFAKLENLNGLYMRNASDGRLVEAVEALLPELGPPRGLGERFTDSQRALLLAAMPGLKERARTLVELLDSAGYLFAQRPLAPDPKAAALLDEAGRSRLAAALAALEALPEWTAEALESTVRGVAERLGVKLGQIAQPLRAALTGKTTSPGLFDVMLVLGREESLGRIRDQAG</sequence>